<sequence>MALKYSEKRLFLGITDEYMCKVKLTYLKCTQKRANFDIKKEANKPLFSNKVSN</sequence>
<proteinExistence type="predicted"/>
<organism evidence="1">
    <name type="scientific">Pseudoalteromonas luteoviolacea</name>
    <dbReference type="NCBI Taxonomy" id="43657"/>
    <lineage>
        <taxon>Bacteria</taxon>
        <taxon>Pseudomonadati</taxon>
        <taxon>Pseudomonadota</taxon>
        <taxon>Gammaproteobacteria</taxon>
        <taxon>Alteromonadales</taxon>
        <taxon>Pseudoalteromonadaceae</taxon>
        <taxon>Pseudoalteromonas</taxon>
    </lineage>
</organism>
<dbReference type="EMBL" id="KF724687">
    <property type="protein sequence ID" value="AHX39744.1"/>
    <property type="molecule type" value="Genomic_DNA"/>
</dbReference>
<accession>A0A023PYS4</accession>
<evidence type="ECO:0000313" key="1">
    <source>
        <dbReference type="EMBL" id="AHX39744.1"/>
    </source>
</evidence>
<name>A0A023PYS4_9GAMM</name>
<dbReference type="AlphaFoldDB" id="A0A023PYS4"/>
<reference evidence="1" key="2">
    <citation type="journal article" date="2014" name="Science">
        <title>Marine tubeworm metamorphosis induced by arrays of bacterial phage tail-like structures.</title>
        <authorList>
            <person name="Shikuma N.J."/>
            <person name="Pilhofer M."/>
            <person name="Weiss G.L."/>
            <person name="Hadfield M.G."/>
            <person name="Jensen G.J."/>
            <person name="Newman D.K."/>
        </authorList>
    </citation>
    <scope>NUCLEOTIDE SEQUENCE</scope>
    <source>
        <strain evidence="1">HI1</strain>
    </source>
</reference>
<reference evidence="1" key="1">
    <citation type="journal article" date="2012" name="Sci. Rep.">
        <title>Recruitment in the sea: bacterial genes required for inducing larval settlement in a polychaete worm.</title>
        <authorList>
            <person name="Huang Y."/>
            <person name="Callahan S."/>
            <person name="Hadfield M.G."/>
        </authorList>
    </citation>
    <scope>NUCLEOTIDE SEQUENCE</scope>
    <source>
        <strain evidence="1">HI1</strain>
    </source>
</reference>
<protein>
    <submittedName>
        <fullName evidence="1">Uncharacterized protein</fullName>
    </submittedName>
</protein>